<dbReference type="PANTHER" id="PTHR47256">
    <property type="entry name" value="ZN(II)2CYS6 TRANSCRIPTION FACTOR (EUROFUNG)-RELATED"/>
    <property type="match status" value="1"/>
</dbReference>
<dbReference type="SMART" id="SM00066">
    <property type="entry name" value="GAL4"/>
    <property type="match status" value="1"/>
</dbReference>
<feature type="domain" description="Zn(2)-C6 fungal-type" evidence="4">
    <location>
        <begin position="41"/>
        <end position="71"/>
    </location>
</feature>
<keyword evidence="6" id="KW-1185">Reference proteome</keyword>
<keyword evidence="1" id="KW-0479">Metal-binding</keyword>
<dbReference type="Pfam" id="PF00172">
    <property type="entry name" value="Zn_clus"/>
    <property type="match status" value="1"/>
</dbReference>
<dbReference type="CDD" id="cd12148">
    <property type="entry name" value="fungal_TF_MHR"/>
    <property type="match status" value="1"/>
</dbReference>
<dbReference type="InterPro" id="IPR001138">
    <property type="entry name" value="Zn2Cys6_DnaBD"/>
</dbReference>
<dbReference type="Proteomes" id="UP001175000">
    <property type="component" value="Unassembled WGS sequence"/>
</dbReference>
<feature type="compositionally biased region" description="Low complexity" evidence="3">
    <location>
        <begin position="14"/>
        <end position="32"/>
    </location>
</feature>
<evidence type="ECO:0000256" key="2">
    <source>
        <dbReference type="ARBA" id="ARBA00023242"/>
    </source>
</evidence>
<dbReference type="SUPFAM" id="SSF57701">
    <property type="entry name" value="Zn2/Cys6 DNA-binding domain"/>
    <property type="match status" value="1"/>
</dbReference>
<dbReference type="GO" id="GO:0006351">
    <property type="term" value="P:DNA-templated transcription"/>
    <property type="evidence" value="ECO:0007669"/>
    <property type="project" value="InterPro"/>
</dbReference>
<accession>A0AA39U6L9</accession>
<reference evidence="5" key="1">
    <citation type="submission" date="2023-06" db="EMBL/GenBank/DDBJ databases">
        <title>Genome-scale phylogeny and comparative genomics of the fungal order Sordariales.</title>
        <authorList>
            <consortium name="Lawrence Berkeley National Laboratory"/>
            <person name="Hensen N."/>
            <person name="Bonometti L."/>
            <person name="Westerberg I."/>
            <person name="Brannstrom I.O."/>
            <person name="Guillou S."/>
            <person name="Cros-Aarteil S."/>
            <person name="Calhoun S."/>
            <person name="Haridas S."/>
            <person name="Kuo A."/>
            <person name="Mondo S."/>
            <person name="Pangilinan J."/>
            <person name="Riley R."/>
            <person name="Labutti K."/>
            <person name="Andreopoulos B."/>
            <person name="Lipzen A."/>
            <person name="Chen C."/>
            <person name="Yanf M."/>
            <person name="Daum C."/>
            <person name="Ng V."/>
            <person name="Clum A."/>
            <person name="Steindorff A."/>
            <person name="Ohm R."/>
            <person name="Martin F."/>
            <person name="Silar P."/>
            <person name="Natvig D."/>
            <person name="Lalanne C."/>
            <person name="Gautier V."/>
            <person name="Ament-Velasquez S.L."/>
            <person name="Kruys A."/>
            <person name="Hutchinson M.I."/>
            <person name="Powell A.J."/>
            <person name="Barry K."/>
            <person name="Miller A.N."/>
            <person name="Grigoriev I.V."/>
            <person name="Debuchy R."/>
            <person name="Gladieux P."/>
            <person name="Thoren M.H."/>
            <person name="Johannesson H."/>
        </authorList>
    </citation>
    <scope>NUCLEOTIDE SEQUENCE</scope>
    <source>
        <strain evidence="5">CBS 606.72</strain>
    </source>
</reference>
<feature type="region of interest" description="Disordered" evidence="3">
    <location>
        <begin position="1"/>
        <end position="32"/>
    </location>
</feature>
<evidence type="ECO:0000256" key="1">
    <source>
        <dbReference type="ARBA" id="ARBA00022723"/>
    </source>
</evidence>
<dbReference type="PANTHER" id="PTHR47256:SF1">
    <property type="entry name" value="ZN(II)2CYS6 TRANSCRIPTION FACTOR (EUROFUNG)"/>
    <property type="match status" value="1"/>
</dbReference>
<dbReference type="PROSITE" id="PS00463">
    <property type="entry name" value="ZN2_CY6_FUNGAL_1"/>
    <property type="match status" value="1"/>
</dbReference>
<dbReference type="InterPro" id="IPR036864">
    <property type="entry name" value="Zn2-C6_fun-type_DNA-bd_sf"/>
</dbReference>
<dbReference type="Pfam" id="PF04082">
    <property type="entry name" value="Fungal_trans"/>
    <property type="match status" value="1"/>
</dbReference>
<protein>
    <recommendedName>
        <fullName evidence="4">Zn(2)-C6 fungal-type domain-containing protein</fullName>
    </recommendedName>
</protein>
<sequence>MSGSNPPLRPLRPQPGSESPSGSSSAQLSSGSARKARAAAACQSCRRRRTKCSAERPKCSQCSAWKLECVYDTTTESETRFSAGKRKLGELQSRVGAFEEIFHVLQTRPLQEASDIFRRIRDGADAEAVLRQLQHGDLLLQLALVPQSRMQYDLPYPVDLSPLFTHPANRYVRSLLFRSTFAEAQAGMIGQDSDQRHHIPYHAAEVVDPCIDEADVAQWTSVHNDNKFLRKLVGLYFQYEYIFIPAFHKDIMLADMVAGRHRFCSPLLINAILANACHALATIQHRSEFWNIQNPGYLFLMEARRLWDLEQDRACLTTIQAGCILAITFNVNGLDRIGSQYLLRCIALAQDMGLFSRSDQSIGRKRRTVRTVTAWVIYTVQGFFQYYFLRPPVLTAPPEDPLPSKDEAAGYFGECWIKYPRMRNLVPAHFGLTTLANLELRTVMTEIASGLFGQDGNRARLTPATAARFHAELTGWYERLPGPLTAENIGLPVHLLLHMQYHSILIALAEPLIGTVVQEYQGGHGISHPRDVAVDSTANLETLLYLFYRRHGFECYFVFLLNVLSQLAFGALHRINLASTPPQDRNLAKAMLILCAKGLREQGSNFFLAEAVFRIMHHTMTPQMANLLRENGQPELRGDDREKVLAVQVRADWPVGRFDITQDPQGQRLDDLIKTYVGMQDPGAMNQSSSGSE</sequence>
<comment type="caution">
    <text evidence="5">The sequence shown here is derived from an EMBL/GenBank/DDBJ whole genome shotgun (WGS) entry which is preliminary data.</text>
</comment>
<dbReference type="GO" id="GO:0003677">
    <property type="term" value="F:DNA binding"/>
    <property type="evidence" value="ECO:0007669"/>
    <property type="project" value="InterPro"/>
</dbReference>
<evidence type="ECO:0000313" key="5">
    <source>
        <dbReference type="EMBL" id="KAK0612149.1"/>
    </source>
</evidence>
<keyword evidence="2" id="KW-0539">Nucleus</keyword>
<dbReference type="GO" id="GO:0000981">
    <property type="term" value="F:DNA-binding transcription factor activity, RNA polymerase II-specific"/>
    <property type="evidence" value="ECO:0007669"/>
    <property type="project" value="InterPro"/>
</dbReference>
<dbReference type="CDD" id="cd00067">
    <property type="entry name" value="GAL4"/>
    <property type="match status" value="1"/>
</dbReference>
<dbReference type="Gene3D" id="4.10.240.10">
    <property type="entry name" value="Zn(2)-C6 fungal-type DNA-binding domain"/>
    <property type="match status" value="1"/>
</dbReference>
<evidence type="ECO:0000256" key="3">
    <source>
        <dbReference type="SAM" id="MobiDB-lite"/>
    </source>
</evidence>
<name>A0AA39U6L9_9PEZI</name>
<dbReference type="AlphaFoldDB" id="A0AA39U6L9"/>
<evidence type="ECO:0000259" key="4">
    <source>
        <dbReference type="PROSITE" id="PS50048"/>
    </source>
</evidence>
<dbReference type="PROSITE" id="PS50048">
    <property type="entry name" value="ZN2_CY6_FUNGAL_2"/>
    <property type="match status" value="1"/>
</dbReference>
<proteinExistence type="predicted"/>
<gene>
    <name evidence="5" type="ORF">B0T14DRAFT_540968</name>
</gene>
<organism evidence="5 6">
    <name type="scientific">Immersiella caudata</name>
    <dbReference type="NCBI Taxonomy" id="314043"/>
    <lineage>
        <taxon>Eukaryota</taxon>
        <taxon>Fungi</taxon>
        <taxon>Dikarya</taxon>
        <taxon>Ascomycota</taxon>
        <taxon>Pezizomycotina</taxon>
        <taxon>Sordariomycetes</taxon>
        <taxon>Sordariomycetidae</taxon>
        <taxon>Sordariales</taxon>
        <taxon>Lasiosphaeriaceae</taxon>
        <taxon>Immersiella</taxon>
    </lineage>
</organism>
<dbReference type="InterPro" id="IPR007219">
    <property type="entry name" value="XnlR_reg_dom"/>
</dbReference>
<evidence type="ECO:0000313" key="6">
    <source>
        <dbReference type="Proteomes" id="UP001175000"/>
    </source>
</evidence>
<dbReference type="GO" id="GO:0008270">
    <property type="term" value="F:zinc ion binding"/>
    <property type="evidence" value="ECO:0007669"/>
    <property type="project" value="InterPro"/>
</dbReference>
<dbReference type="InterPro" id="IPR053187">
    <property type="entry name" value="Notoamide_regulator"/>
</dbReference>
<dbReference type="EMBL" id="JAULSU010000007">
    <property type="protein sequence ID" value="KAK0612149.1"/>
    <property type="molecule type" value="Genomic_DNA"/>
</dbReference>